<sequence>MAQKNTAMIDKQFLYLWSLTLVNFQALILSQGRWDSEVGQPMPTGKLSSVKTGVMPWSKNLPFFRWSTRKPIFWIFVWITLYSSQIDRRNPKTAADSTLKLGGKEETLSSLAEARSQSNVISLGDPRWMRYN</sequence>
<evidence type="ECO:0000313" key="2">
    <source>
        <dbReference type="EMBL" id="CAG9315056.1"/>
    </source>
</evidence>
<keyword evidence="1" id="KW-1133">Transmembrane helix</keyword>
<dbReference type="AlphaFoldDB" id="A0AAU9IZV5"/>
<keyword evidence="3" id="KW-1185">Reference proteome</keyword>
<dbReference type="Proteomes" id="UP001162131">
    <property type="component" value="Unassembled WGS sequence"/>
</dbReference>
<protein>
    <submittedName>
        <fullName evidence="2">Uncharacterized protein</fullName>
    </submittedName>
</protein>
<keyword evidence="1" id="KW-0472">Membrane</keyword>
<proteinExistence type="predicted"/>
<keyword evidence="1" id="KW-0812">Transmembrane</keyword>
<feature type="transmembrane region" description="Helical" evidence="1">
    <location>
        <begin position="12"/>
        <end position="32"/>
    </location>
</feature>
<name>A0AAU9IZV5_9CILI</name>
<accession>A0AAU9IZV5</accession>
<evidence type="ECO:0000313" key="3">
    <source>
        <dbReference type="Proteomes" id="UP001162131"/>
    </source>
</evidence>
<gene>
    <name evidence="2" type="ORF">BSTOLATCC_MIC13282</name>
</gene>
<dbReference type="EMBL" id="CAJZBQ010000013">
    <property type="protein sequence ID" value="CAG9315056.1"/>
    <property type="molecule type" value="Genomic_DNA"/>
</dbReference>
<evidence type="ECO:0000256" key="1">
    <source>
        <dbReference type="SAM" id="Phobius"/>
    </source>
</evidence>
<organism evidence="2 3">
    <name type="scientific">Blepharisma stoltei</name>
    <dbReference type="NCBI Taxonomy" id="1481888"/>
    <lineage>
        <taxon>Eukaryota</taxon>
        <taxon>Sar</taxon>
        <taxon>Alveolata</taxon>
        <taxon>Ciliophora</taxon>
        <taxon>Postciliodesmatophora</taxon>
        <taxon>Heterotrichea</taxon>
        <taxon>Heterotrichida</taxon>
        <taxon>Blepharismidae</taxon>
        <taxon>Blepharisma</taxon>
    </lineage>
</organism>
<comment type="caution">
    <text evidence="2">The sequence shown here is derived from an EMBL/GenBank/DDBJ whole genome shotgun (WGS) entry which is preliminary data.</text>
</comment>
<reference evidence="2" key="1">
    <citation type="submission" date="2021-09" db="EMBL/GenBank/DDBJ databases">
        <authorList>
            <consortium name="AG Swart"/>
            <person name="Singh M."/>
            <person name="Singh A."/>
            <person name="Seah K."/>
            <person name="Emmerich C."/>
        </authorList>
    </citation>
    <scope>NUCLEOTIDE SEQUENCE</scope>
    <source>
        <strain evidence="2">ATCC30299</strain>
    </source>
</reference>